<proteinExistence type="predicted"/>
<feature type="compositionally biased region" description="Polar residues" evidence="1">
    <location>
        <begin position="8"/>
        <end position="32"/>
    </location>
</feature>
<protein>
    <submittedName>
        <fullName evidence="2">Uncharacterized protein</fullName>
    </submittedName>
</protein>
<sequence length="118" mass="12782">MGKDKSSLTESQMVAGTSNPTSSSLACTTQKKVTPHVRTPDQFTQPLEGLGAFQGCLHDLRLALAFRQLIKQAVLSSYSLEAKSTGDTLLLKGGVLTFQFLKTLQDTLHKSLLFLKGL</sequence>
<evidence type="ECO:0000256" key="1">
    <source>
        <dbReference type="SAM" id="MobiDB-lite"/>
    </source>
</evidence>
<dbReference type="AlphaFoldDB" id="A0AAV3RDV0"/>
<evidence type="ECO:0000313" key="3">
    <source>
        <dbReference type="Proteomes" id="UP001454036"/>
    </source>
</evidence>
<name>A0AAV3RDV0_LITER</name>
<dbReference type="EMBL" id="BAABME010009096">
    <property type="protein sequence ID" value="GAA0174475.1"/>
    <property type="molecule type" value="Genomic_DNA"/>
</dbReference>
<evidence type="ECO:0000313" key="2">
    <source>
        <dbReference type="EMBL" id="GAA0174475.1"/>
    </source>
</evidence>
<accession>A0AAV3RDV0</accession>
<organism evidence="2 3">
    <name type="scientific">Lithospermum erythrorhizon</name>
    <name type="common">Purple gromwell</name>
    <name type="synonym">Lithospermum officinale var. erythrorhizon</name>
    <dbReference type="NCBI Taxonomy" id="34254"/>
    <lineage>
        <taxon>Eukaryota</taxon>
        <taxon>Viridiplantae</taxon>
        <taxon>Streptophyta</taxon>
        <taxon>Embryophyta</taxon>
        <taxon>Tracheophyta</taxon>
        <taxon>Spermatophyta</taxon>
        <taxon>Magnoliopsida</taxon>
        <taxon>eudicotyledons</taxon>
        <taxon>Gunneridae</taxon>
        <taxon>Pentapetalae</taxon>
        <taxon>asterids</taxon>
        <taxon>lamiids</taxon>
        <taxon>Boraginales</taxon>
        <taxon>Boraginaceae</taxon>
        <taxon>Boraginoideae</taxon>
        <taxon>Lithospermeae</taxon>
        <taxon>Lithospermum</taxon>
    </lineage>
</organism>
<comment type="caution">
    <text evidence="2">The sequence shown here is derived from an EMBL/GenBank/DDBJ whole genome shotgun (WGS) entry which is preliminary data.</text>
</comment>
<dbReference type="PROSITE" id="PS51257">
    <property type="entry name" value="PROKAR_LIPOPROTEIN"/>
    <property type="match status" value="1"/>
</dbReference>
<feature type="region of interest" description="Disordered" evidence="1">
    <location>
        <begin position="1"/>
        <end position="33"/>
    </location>
</feature>
<reference evidence="2 3" key="1">
    <citation type="submission" date="2024-01" db="EMBL/GenBank/DDBJ databases">
        <title>The complete chloroplast genome sequence of Lithospermum erythrorhizon: insights into the phylogenetic relationship among Boraginaceae species and the maternal lineages of purple gromwells.</title>
        <authorList>
            <person name="Okada T."/>
            <person name="Watanabe K."/>
        </authorList>
    </citation>
    <scope>NUCLEOTIDE SEQUENCE [LARGE SCALE GENOMIC DNA]</scope>
</reference>
<keyword evidence="3" id="KW-1185">Reference proteome</keyword>
<dbReference type="Proteomes" id="UP001454036">
    <property type="component" value="Unassembled WGS sequence"/>
</dbReference>
<gene>
    <name evidence="2" type="ORF">LIER_27860</name>
</gene>